<reference evidence="4" key="1">
    <citation type="submission" date="2023-07" db="EMBL/GenBank/DDBJ databases">
        <title>Novel Mycoplasma species identified in domestic and wild animals.</title>
        <authorList>
            <person name="Volokhov D.V."/>
            <person name="Furtak V.A."/>
            <person name="Zagorodnyaya T.A."/>
        </authorList>
    </citation>
    <scope>NUCLEOTIDE SEQUENCE [LARGE SCALE GENOMIC DNA]</scope>
    <source>
        <strain evidence="4">92-19</strain>
    </source>
</reference>
<dbReference type="PROSITE" id="PS00092">
    <property type="entry name" value="N6_MTASE"/>
    <property type="match status" value="1"/>
</dbReference>
<dbReference type="PANTHER" id="PTHR43542">
    <property type="entry name" value="METHYLTRANSFERASE"/>
    <property type="match status" value="1"/>
</dbReference>
<keyword evidence="1 3" id="KW-0489">Methyltransferase</keyword>
<evidence type="ECO:0000313" key="3">
    <source>
        <dbReference type="EMBL" id="MCU0104888.1"/>
    </source>
</evidence>
<dbReference type="CDD" id="cd02440">
    <property type="entry name" value="AdoMet_MTases"/>
    <property type="match status" value="1"/>
</dbReference>
<gene>
    <name evidence="3" type="ORF">N7603_04380</name>
</gene>
<evidence type="ECO:0000256" key="2">
    <source>
        <dbReference type="ARBA" id="ARBA00022679"/>
    </source>
</evidence>
<sequence>MKQVKLKLIAGKYKGKTLVSYSEDTRESAQIVKGAVFNMLFEVNGRVLDLFAGSGAYGFEALSRGASAIYLNDQHPHAIKSLKANNQALEANAVITAFEYKDAIRYYERQSIRFDYIFLDPPYAFEIMPIIEAVIPILNENGKIIIEIEKKNSCPELADLTLLKDRVHGIKRIGIYQK</sequence>
<organism evidence="3 4">
    <name type="scientific">Paracholeplasma vituli</name>
    <dbReference type="NCBI Taxonomy" id="69473"/>
    <lineage>
        <taxon>Bacteria</taxon>
        <taxon>Bacillati</taxon>
        <taxon>Mycoplasmatota</taxon>
        <taxon>Mollicutes</taxon>
        <taxon>Acholeplasmatales</taxon>
        <taxon>Acholeplasmataceae</taxon>
        <taxon>Paracholeplasma</taxon>
    </lineage>
</organism>
<name>A0ABT2PYZ8_9MOLU</name>
<evidence type="ECO:0000313" key="4">
    <source>
        <dbReference type="Proteomes" id="UP001209076"/>
    </source>
</evidence>
<dbReference type="InterPro" id="IPR029063">
    <property type="entry name" value="SAM-dependent_MTases_sf"/>
</dbReference>
<keyword evidence="2" id="KW-0808">Transferase</keyword>
<dbReference type="RefSeq" id="WP_262096142.1">
    <property type="nucleotide sequence ID" value="NZ_JAOEGN010000006.1"/>
</dbReference>
<dbReference type="GO" id="GO:0008168">
    <property type="term" value="F:methyltransferase activity"/>
    <property type="evidence" value="ECO:0007669"/>
    <property type="project" value="UniProtKB-KW"/>
</dbReference>
<keyword evidence="4" id="KW-1185">Reference proteome</keyword>
<dbReference type="EMBL" id="JAOEGN010000006">
    <property type="protein sequence ID" value="MCU0104888.1"/>
    <property type="molecule type" value="Genomic_DNA"/>
</dbReference>
<dbReference type="Gene3D" id="3.40.50.150">
    <property type="entry name" value="Vaccinia Virus protein VP39"/>
    <property type="match status" value="1"/>
</dbReference>
<dbReference type="Pfam" id="PF03602">
    <property type="entry name" value="Cons_hypoth95"/>
    <property type="match status" value="1"/>
</dbReference>
<proteinExistence type="predicted"/>
<protein>
    <submittedName>
        <fullName evidence="3">RsmD family RNA methyltransferase</fullName>
    </submittedName>
</protein>
<dbReference type="GO" id="GO:0032259">
    <property type="term" value="P:methylation"/>
    <property type="evidence" value="ECO:0007669"/>
    <property type="project" value="UniProtKB-KW"/>
</dbReference>
<dbReference type="InterPro" id="IPR002052">
    <property type="entry name" value="DNA_methylase_N6_adenine_CS"/>
</dbReference>
<accession>A0ABT2PYZ8</accession>
<dbReference type="PANTHER" id="PTHR43542:SF1">
    <property type="entry name" value="METHYLTRANSFERASE"/>
    <property type="match status" value="1"/>
</dbReference>
<evidence type="ECO:0000256" key="1">
    <source>
        <dbReference type="ARBA" id="ARBA00022603"/>
    </source>
</evidence>
<dbReference type="InterPro" id="IPR004398">
    <property type="entry name" value="RNA_MeTrfase_RsmD"/>
</dbReference>
<dbReference type="Proteomes" id="UP001209076">
    <property type="component" value="Unassembled WGS sequence"/>
</dbReference>
<dbReference type="PIRSF" id="PIRSF004553">
    <property type="entry name" value="CHP00095"/>
    <property type="match status" value="1"/>
</dbReference>
<comment type="caution">
    <text evidence="3">The sequence shown here is derived from an EMBL/GenBank/DDBJ whole genome shotgun (WGS) entry which is preliminary data.</text>
</comment>
<dbReference type="SUPFAM" id="SSF53335">
    <property type="entry name" value="S-adenosyl-L-methionine-dependent methyltransferases"/>
    <property type="match status" value="1"/>
</dbReference>